<feature type="chain" id="PRO_5047388086" evidence="5">
    <location>
        <begin position="25"/>
        <end position="201"/>
    </location>
</feature>
<keyword evidence="1 4" id="KW-0349">Heme</keyword>
<dbReference type="RefSeq" id="WP_204661237.1">
    <property type="nucleotide sequence ID" value="NZ_CP056775.1"/>
</dbReference>
<evidence type="ECO:0000259" key="6">
    <source>
        <dbReference type="PROSITE" id="PS51007"/>
    </source>
</evidence>
<dbReference type="SUPFAM" id="SSF46626">
    <property type="entry name" value="Cytochrome c"/>
    <property type="match status" value="1"/>
</dbReference>
<evidence type="ECO:0000313" key="8">
    <source>
        <dbReference type="Proteomes" id="UP000612680"/>
    </source>
</evidence>
<dbReference type="InterPro" id="IPR036909">
    <property type="entry name" value="Cyt_c-like_dom_sf"/>
</dbReference>
<feature type="signal peptide" evidence="5">
    <location>
        <begin position="1"/>
        <end position="24"/>
    </location>
</feature>
<protein>
    <submittedName>
        <fullName evidence="7">Diheme cytochrome c-553</fullName>
    </submittedName>
</protein>
<reference evidence="7 8" key="1">
    <citation type="submission" date="2020-06" db="EMBL/GenBank/DDBJ databases">
        <title>Dyadobacter sandarakinus sp. nov., isolated from the soil of the Arctic Yellow River Station.</title>
        <authorList>
            <person name="Zhang Y."/>
            <person name="Peng F."/>
        </authorList>
    </citation>
    <scope>NUCLEOTIDE SEQUENCE [LARGE SCALE GENOMIC DNA]</scope>
    <source>
        <strain evidence="7 8">Q3-56</strain>
    </source>
</reference>
<keyword evidence="5" id="KW-0732">Signal</keyword>
<dbReference type="Gene3D" id="1.10.760.10">
    <property type="entry name" value="Cytochrome c-like domain"/>
    <property type="match status" value="1"/>
</dbReference>
<evidence type="ECO:0000256" key="3">
    <source>
        <dbReference type="ARBA" id="ARBA00023004"/>
    </source>
</evidence>
<evidence type="ECO:0000256" key="5">
    <source>
        <dbReference type="SAM" id="SignalP"/>
    </source>
</evidence>
<evidence type="ECO:0000256" key="4">
    <source>
        <dbReference type="PROSITE-ProRule" id="PRU00433"/>
    </source>
</evidence>
<sequence>MKTNLLAACTAVWLLCAFSGTGGADNAAKKNTERKTSLHKPLPDKVLIERGRYLVTMIGCGDCHSPKKLTARGPVPDMDRYLSGYDSREQLPAYDGKIVKTGQWVLFNGQNTAAAGPWGVSFAANLTPDETGIGSWSLQQFTKAMRQGKYKGLDNTRPLLPPMPWPNYAQISDPDMKAIFTYLKSIKPVSNAVPAPLPPTP</sequence>
<dbReference type="PANTHER" id="PTHR35008:SF4">
    <property type="entry name" value="BLL4482 PROTEIN"/>
    <property type="match status" value="1"/>
</dbReference>
<name>A0ABX7I2M7_9BACT</name>
<dbReference type="PROSITE" id="PS51007">
    <property type="entry name" value="CYTC"/>
    <property type="match status" value="1"/>
</dbReference>
<dbReference type="Proteomes" id="UP000612680">
    <property type="component" value="Chromosome"/>
</dbReference>
<evidence type="ECO:0000256" key="2">
    <source>
        <dbReference type="ARBA" id="ARBA00022723"/>
    </source>
</evidence>
<evidence type="ECO:0000256" key="1">
    <source>
        <dbReference type="ARBA" id="ARBA00022617"/>
    </source>
</evidence>
<accession>A0ABX7I2M7</accession>
<dbReference type="PANTHER" id="PTHR35008">
    <property type="entry name" value="BLL4482 PROTEIN-RELATED"/>
    <property type="match status" value="1"/>
</dbReference>
<keyword evidence="8" id="KW-1185">Reference proteome</keyword>
<evidence type="ECO:0000313" key="7">
    <source>
        <dbReference type="EMBL" id="QRR00309.1"/>
    </source>
</evidence>
<dbReference type="InterPro" id="IPR009056">
    <property type="entry name" value="Cyt_c-like_dom"/>
</dbReference>
<gene>
    <name evidence="7" type="ORF">HWI92_05010</name>
</gene>
<proteinExistence type="predicted"/>
<organism evidence="7 8">
    <name type="scientific">Dyadobacter sandarakinus</name>
    <dbReference type="NCBI Taxonomy" id="2747268"/>
    <lineage>
        <taxon>Bacteria</taxon>
        <taxon>Pseudomonadati</taxon>
        <taxon>Bacteroidota</taxon>
        <taxon>Cytophagia</taxon>
        <taxon>Cytophagales</taxon>
        <taxon>Spirosomataceae</taxon>
        <taxon>Dyadobacter</taxon>
    </lineage>
</organism>
<dbReference type="EMBL" id="CP056775">
    <property type="protein sequence ID" value="QRR00309.1"/>
    <property type="molecule type" value="Genomic_DNA"/>
</dbReference>
<keyword evidence="3 4" id="KW-0408">Iron</keyword>
<dbReference type="InterPro" id="IPR051459">
    <property type="entry name" value="Cytochrome_c-type_DH"/>
</dbReference>
<keyword evidence="2 4" id="KW-0479">Metal-binding</keyword>
<feature type="domain" description="Cytochrome c" evidence="6">
    <location>
        <begin position="46"/>
        <end position="187"/>
    </location>
</feature>